<dbReference type="AlphaFoldDB" id="A0A558HQC7"/>
<keyword evidence="3" id="KW-1185">Reference proteome</keyword>
<proteinExistence type="predicted"/>
<comment type="caution">
    <text evidence="2">The sequence shown here is derived from an EMBL/GenBank/DDBJ whole genome shotgun (WGS) entry which is preliminary data.</text>
</comment>
<feature type="region of interest" description="Disordered" evidence="1">
    <location>
        <begin position="397"/>
        <end position="427"/>
    </location>
</feature>
<gene>
    <name evidence="2" type="ORF">FQP86_07020</name>
</gene>
<accession>A0A558HQC7</accession>
<dbReference type="Proteomes" id="UP000319941">
    <property type="component" value="Unassembled WGS sequence"/>
</dbReference>
<reference evidence="2 3" key="1">
    <citation type="submission" date="2019-07" db="EMBL/GenBank/DDBJ databases">
        <title>Diversity of Bacteria from Kongsfjorden, Arctic.</title>
        <authorList>
            <person name="Yu Y."/>
        </authorList>
    </citation>
    <scope>NUCLEOTIDE SEQUENCE [LARGE SCALE GENOMIC DNA]</scope>
    <source>
        <strain evidence="2 3">SM1923</strain>
    </source>
</reference>
<evidence type="ECO:0000313" key="3">
    <source>
        <dbReference type="Proteomes" id="UP000319941"/>
    </source>
</evidence>
<sequence>MLSSRKSLEKLGLYYPEHGIDKNGVSGGHGQLGGALRDKDIDGAEALLSKWLTHARKKGLKLVLSSESFFNQAESFYALLHERMQLAPEDIRVIAFVRAPIDYLMGNHNQGIKRHGETWRLSNHLAPVMRNGRPSLEGVPLIQWANAFGDDNCRFLTYQKPTDDVPQIEAVFLEELGVAASEIPALLPERKITNRSYVRSALELKRTLNTVLGKLPPEVGREIDWALQGYSDQHPQEDSLGSRDIPEPLYKDINGMFLAAMEPVMQRFPTLDRAVLFPAQESKRASTADLSNPYRPLAYLEVHCAKELNAVKEEALAQYRQGRQGYAFLKLLDLLGLDFEEPAAQTGLSARARGIIASSKMKEADRLRELGAYFEQHGLLDDALLLLEKALDNRPGGGSIKKLQRRIEDKKTVQEQVNTSGSDDAAQ</sequence>
<dbReference type="OrthoDB" id="3760425at2"/>
<protein>
    <submittedName>
        <fullName evidence="2">Uncharacterized protein</fullName>
    </submittedName>
</protein>
<dbReference type="EMBL" id="VNFH01000004">
    <property type="protein sequence ID" value="TVU71271.1"/>
    <property type="molecule type" value="Genomic_DNA"/>
</dbReference>
<dbReference type="RefSeq" id="WP_144727113.1">
    <property type="nucleotide sequence ID" value="NZ_CAWOWR010000097.1"/>
</dbReference>
<evidence type="ECO:0000313" key="2">
    <source>
        <dbReference type="EMBL" id="TVU71271.1"/>
    </source>
</evidence>
<organism evidence="2 3">
    <name type="scientific">Cobetia crustatorum</name>
    <dbReference type="NCBI Taxonomy" id="553385"/>
    <lineage>
        <taxon>Bacteria</taxon>
        <taxon>Pseudomonadati</taxon>
        <taxon>Pseudomonadota</taxon>
        <taxon>Gammaproteobacteria</taxon>
        <taxon>Oceanospirillales</taxon>
        <taxon>Halomonadaceae</taxon>
        <taxon>Cobetia</taxon>
    </lineage>
</organism>
<feature type="compositionally biased region" description="Polar residues" evidence="1">
    <location>
        <begin position="414"/>
        <end position="427"/>
    </location>
</feature>
<evidence type="ECO:0000256" key="1">
    <source>
        <dbReference type="SAM" id="MobiDB-lite"/>
    </source>
</evidence>
<name>A0A558HQC7_9GAMM</name>